<proteinExistence type="predicted"/>
<dbReference type="InterPro" id="IPR017853">
    <property type="entry name" value="GH"/>
</dbReference>
<feature type="compositionally biased region" description="Basic and acidic residues" evidence="3">
    <location>
        <begin position="419"/>
        <end position="428"/>
    </location>
</feature>
<protein>
    <recommendedName>
        <fullName evidence="4">GH84 domain-containing protein</fullName>
    </recommendedName>
</protein>
<accession>A0ABD0KCS8</accession>
<name>A0ABD0KCS8_9CAEN</name>
<sequence length="818" mass="90175">MTGADSTATRRNADFTLGVVEGFYGMPWSTEQEKYYLVDILSNLIASANERGVTFVYAISPGLDISFSNTKDVHALKRKLEQVATFGCRAFALLFDDIDPELSEADRSAFSSFARAQCPWPMRSMNISTSPSFSFAYRSVPNVQSSAYLNTIGAKLLPGIDVMWTGCKVISKKITIKTLEDISAVLRRAPVIWDNIHANDYDPRRVFLGPYDGRSPEIIPYIRGVLTNPNCEFEANYIACHTLGQWCKSNKDGVKKDIIANERLSPVAADIRLETEDDFGAEEDPHSHGDLLYSPRQALKTAMGEWLEEFSVSRHPPRRHVPPPVSFPPPGVPPSIPPGVPPMLPPGPPTGGPSPPGVPPLSSNQGPLIPPESASASQDESLLPPDMPLGVPPIPFGLPPVPEGEPPVPVAPPTLPLRAHPDANKADSSESPMQMEVCGTNDKPESSDGMAEASASDTSASPSELTVEDIGLLVDLFYLPFEHGSRACQLLNSLHWLVNNVHSVTPAKKESEENGSLLQYKEWQNRAADFEQTVAATDILLRRLFYSPNKSVLCCVHAYVWDLKCTLSVCLAYVRWLGFSEGYKEAFMSGDMEPWAFRGGLQTELQRMLPIAAAHDLFFIKPPDIIVPQTASFRPYQPQDEEHVYDICLKTCDDGMDGTDVFPENPRLIGDRLVGRFLALSPEFSFVVEDDTGVYGYIWQPVMPKYPKPLKDDISPAEEVMLSFHNDPVEVSEEIYRCYPSVLRLDILPNRMCDPAVPRRLLACALCALKAAGSYGVHTELNAGDEFMADFYAKLGFFTVGGDAEKGSEDMVYMGRLF</sequence>
<dbReference type="SUPFAM" id="SSF51445">
    <property type="entry name" value="(Trans)glycosidases"/>
    <property type="match status" value="1"/>
</dbReference>
<keyword evidence="6" id="KW-1185">Reference proteome</keyword>
<evidence type="ECO:0000256" key="1">
    <source>
        <dbReference type="ARBA" id="ARBA00022801"/>
    </source>
</evidence>
<dbReference type="Pfam" id="PF07555">
    <property type="entry name" value="NAGidase"/>
    <property type="match status" value="1"/>
</dbReference>
<dbReference type="AlphaFoldDB" id="A0ABD0KCS8"/>
<evidence type="ECO:0000256" key="2">
    <source>
        <dbReference type="ARBA" id="ARBA00023295"/>
    </source>
</evidence>
<dbReference type="Proteomes" id="UP001519460">
    <property type="component" value="Unassembled WGS sequence"/>
</dbReference>
<keyword evidence="1" id="KW-0378">Hydrolase</keyword>
<dbReference type="GO" id="GO:0015929">
    <property type="term" value="F:hexosaminidase activity"/>
    <property type="evidence" value="ECO:0007669"/>
    <property type="project" value="UniProtKB-ARBA"/>
</dbReference>
<dbReference type="Gene3D" id="3.20.20.80">
    <property type="entry name" value="Glycosidases"/>
    <property type="match status" value="1"/>
</dbReference>
<dbReference type="EMBL" id="JACVVK020000202">
    <property type="protein sequence ID" value="KAK7484904.1"/>
    <property type="molecule type" value="Genomic_DNA"/>
</dbReference>
<dbReference type="Gene3D" id="1.20.58.240">
    <property type="entry name" value="STAT, domain 1"/>
    <property type="match status" value="1"/>
</dbReference>
<evidence type="ECO:0000313" key="6">
    <source>
        <dbReference type="Proteomes" id="UP001519460"/>
    </source>
</evidence>
<reference evidence="5 6" key="1">
    <citation type="journal article" date="2023" name="Sci. Data">
        <title>Genome assembly of the Korean intertidal mud-creeper Batillaria attramentaria.</title>
        <authorList>
            <person name="Patra A.K."/>
            <person name="Ho P.T."/>
            <person name="Jun S."/>
            <person name="Lee S.J."/>
            <person name="Kim Y."/>
            <person name="Won Y.J."/>
        </authorList>
    </citation>
    <scope>NUCLEOTIDE SEQUENCE [LARGE SCALE GENOMIC DNA]</scope>
    <source>
        <strain evidence="5">Wonlab-2016</strain>
    </source>
</reference>
<organism evidence="5 6">
    <name type="scientific">Batillaria attramentaria</name>
    <dbReference type="NCBI Taxonomy" id="370345"/>
    <lineage>
        <taxon>Eukaryota</taxon>
        <taxon>Metazoa</taxon>
        <taxon>Spiralia</taxon>
        <taxon>Lophotrochozoa</taxon>
        <taxon>Mollusca</taxon>
        <taxon>Gastropoda</taxon>
        <taxon>Caenogastropoda</taxon>
        <taxon>Sorbeoconcha</taxon>
        <taxon>Cerithioidea</taxon>
        <taxon>Batillariidae</taxon>
        <taxon>Batillaria</taxon>
    </lineage>
</organism>
<dbReference type="InterPro" id="IPR011496">
    <property type="entry name" value="O-GlcNAcase_cat"/>
</dbReference>
<dbReference type="InterPro" id="IPR051822">
    <property type="entry name" value="Glycosyl_Hydrolase_84"/>
</dbReference>
<dbReference type="PANTHER" id="PTHR13170">
    <property type="entry name" value="O-GLCNACASE"/>
    <property type="match status" value="1"/>
</dbReference>
<comment type="caution">
    <text evidence="5">The sequence shown here is derived from an EMBL/GenBank/DDBJ whole genome shotgun (WGS) entry which is preliminary data.</text>
</comment>
<gene>
    <name evidence="5" type="ORF">BaRGS_00023824</name>
</gene>
<evidence type="ECO:0000259" key="4">
    <source>
        <dbReference type="PROSITE" id="PS52009"/>
    </source>
</evidence>
<evidence type="ECO:0000256" key="3">
    <source>
        <dbReference type="SAM" id="MobiDB-lite"/>
    </source>
</evidence>
<dbReference type="PROSITE" id="PS52009">
    <property type="entry name" value="GH84"/>
    <property type="match status" value="1"/>
</dbReference>
<feature type="compositionally biased region" description="Pro residues" evidence="3">
    <location>
        <begin position="322"/>
        <end position="359"/>
    </location>
</feature>
<keyword evidence="2" id="KW-0326">Glycosidase</keyword>
<dbReference type="PANTHER" id="PTHR13170:SF16">
    <property type="entry name" value="PROTEIN O-GLCNACASE"/>
    <property type="match status" value="1"/>
</dbReference>
<evidence type="ECO:0000313" key="5">
    <source>
        <dbReference type="EMBL" id="KAK7484904.1"/>
    </source>
</evidence>
<dbReference type="GO" id="GO:1901135">
    <property type="term" value="P:carbohydrate derivative metabolic process"/>
    <property type="evidence" value="ECO:0007669"/>
    <property type="project" value="UniProtKB-ARBA"/>
</dbReference>
<feature type="compositionally biased region" description="Polar residues" evidence="3">
    <location>
        <begin position="455"/>
        <end position="464"/>
    </location>
</feature>
<dbReference type="Gene3D" id="3.40.630.30">
    <property type="match status" value="1"/>
</dbReference>
<feature type="region of interest" description="Disordered" evidence="3">
    <location>
        <begin position="313"/>
        <end position="464"/>
    </location>
</feature>
<feature type="domain" description="GH84" evidence="4">
    <location>
        <begin position="1"/>
        <end position="251"/>
    </location>
</feature>
<feature type="compositionally biased region" description="Pro residues" evidence="3">
    <location>
        <begin position="385"/>
        <end position="415"/>
    </location>
</feature>